<dbReference type="RefSeq" id="WP_167223385.1">
    <property type="nucleotide sequence ID" value="NZ_JAAQPH010000005.1"/>
</dbReference>
<proteinExistence type="inferred from homology"/>
<evidence type="ECO:0000256" key="5">
    <source>
        <dbReference type="ARBA" id="ARBA00022737"/>
    </source>
</evidence>
<dbReference type="GO" id="GO:0005509">
    <property type="term" value="F:calcium ion binding"/>
    <property type="evidence" value="ECO:0007669"/>
    <property type="project" value="InterPro"/>
</dbReference>
<dbReference type="SUPFAM" id="SSF51120">
    <property type="entry name" value="beta-Roll"/>
    <property type="match status" value="3"/>
</dbReference>
<organism evidence="7 8">
    <name type="scientific">Pelagibius litoralis</name>
    <dbReference type="NCBI Taxonomy" id="374515"/>
    <lineage>
        <taxon>Bacteria</taxon>
        <taxon>Pseudomonadati</taxon>
        <taxon>Pseudomonadota</taxon>
        <taxon>Alphaproteobacteria</taxon>
        <taxon>Rhodospirillales</taxon>
        <taxon>Rhodovibrionaceae</taxon>
        <taxon>Pelagibius</taxon>
    </lineage>
</organism>
<dbReference type="Proteomes" id="UP000761264">
    <property type="component" value="Unassembled WGS sequence"/>
</dbReference>
<dbReference type="Pfam" id="PF00722">
    <property type="entry name" value="Glyco_hydro_16"/>
    <property type="match status" value="1"/>
</dbReference>
<dbReference type="InterPro" id="IPR019960">
    <property type="entry name" value="T1SS_VCA0849"/>
</dbReference>
<dbReference type="EMBL" id="JAAQPH010000005">
    <property type="protein sequence ID" value="NIA68615.1"/>
    <property type="molecule type" value="Genomic_DNA"/>
</dbReference>
<dbReference type="Gene3D" id="2.60.120.200">
    <property type="match status" value="1"/>
</dbReference>
<evidence type="ECO:0000256" key="3">
    <source>
        <dbReference type="ARBA" id="ARBA00006865"/>
    </source>
</evidence>
<dbReference type="CDD" id="cd08023">
    <property type="entry name" value="GH16_laminarinase_like"/>
    <property type="match status" value="1"/>
</dbReference>
<dbReference type="AlphaFoldDB" id="A0A967EXB0"/>
<dbReference type="InterPro" id="IPR011049">
    <property type="entry name" value="Serralysin-like_metalloprot_C"/>
</dbReference>
<evidence type="ECO:0000256" key="4">
    <source>
        <dbReference type="ARBA" id="ARBA00022525"/>
    </source>
</evidence>
<evidence type="ECO:0000313" key="8">
    <source>
        <dbReference type="Proteomes" id="UP000761264"/>
    </source>
</evidence>
<dbReference type="InterPro" id="IPR013320">
    <property type="entry name" value="ConA-like_dom_sf"/>
</dbReference>
<evidence type="ECO:0000313" key="7">
    <source>
        <dbReference type="EMBL" id="NIA68615.1"/>
    </source>
</evidence>
<protein>
    <submittedName>
        <fullName evidence="7">Family 16 glycosylhydrolase</fullName>
    </submittedName>
</protein>
<dbReference type="InterPro" id="IPR050546">
    <property type="entry name" value="Glycosyl_Hydrlase_16"/>
</dbReference>
<dbReference type="PROSITE" id="PS00018">
    <property type="entry name" value="EF_HAND_1"/>
    <property type="match status" value="1"/>
</dbReference>
<evidence type="ECO:0000259" key="6">
    <source>
        <dbReference type="PROSITE" id="PS51762"/>
    </source>
</evidence>
<dbReference type="GO" id="GO:0005615">
    <property type="term" value="C:extracellular space"/>
    <property type="evidence" value="ECO:0007669"/>
    <property type="project" value="InterPro"/>
</dbReference>
<keyword evidence="5" id="KW-0677">Repeat</keyword>
<dbReference type="PANTHER" id="PTHR10963">
    <property type="entry name" value="GLYCOSYL HYDROLASE-RELATED"/>
    <property type="match status" value="1"/>
</dbReference>
<comment type="caution">
    <text evidence="7">The sequence shown here is derived from an EMBL/GenBank/DDBJ whole genome shotgun (WGS) entry which is preliminary data.</text>
</comment>
<dbReference type="SUPFAM" id="SSF49899">
    <property type="entry name" value="Concanavalin A-like lectins/glucanases"/>
    <property type="match status" value="1"/>
</dbReference>
<dbReference type="GO" id="GO:0005975">
    <property type="term" value="P:carbohydrate metabolic process"/>
    <property type="evidence" value="ECO:0007669"/>
    <property type="project" value="InterPro"/>
</dbReference>
<dbReference type="NCBIfam" id="TIGR03661">
    <property type="entry name" value="T1SS_VCA0849"/>
    <property type="match status" value="1"/>
</dbReference>
<keyword evidence="8" id="KW-1185">Reference proteome</keyword>
<reference evidence="7" key="1">
    <citation type="submission" date="2020-03" db="EMBL/GenBank/DDBJ databases">
        <title>Genome of Pelagibius litoralis DSM 21314T.</title>
        <authorList>
            <person name="Wang G."/>
        </authorList>
    </citation>
    <scope>NUCLEOTIDE SEQUENCE</scope>
    <source>
        <strain evidence="7">DSM 21314</strain>
    </source>
</reference>
<dbReference type="PROSITE" id="PS51762">
    <property type="entry name" value="GH16_2"/>
    <property type="match status" value="1"/>
</dbReference>
<comment type="subcellular location">
    <subcellularLocation>
        <location evidence="2">Secreted</location>
    </subcellularLocation>
</comment>
<dbReference type="PRINTS" id="PR00313">
    <property type="entry name" value="CABNDNGRPT"/>
</dbReference>
<comment type="similarity">
    <text evidence="3">Belongs to the glycosyl hydrolase 16 family.</text>
</comment>
<accession>A0A967EXB0</accession>
<dbReference type="InterPro" id="IPR000757">
    <property type="entry name" value="Beta-glucanase-like"/>
</dbReference>
<comment type="cofactor">
    <cofactor evidence="1">
        <name>Ca(2+)</name>
        <dbReference type="ChEBI" id="CHEBI:29108"/>
    </cofactor>
</comment>
<dbReference type="Pfam" id="PF08548">
    <property type="entry name" value="Peptidase_M10_C"/>
    <property type="match status" value="1"/>
</dbReference>
<name>A0A967EXB0_9PROT</name>
<dbReference type="PROSITE" id="PS00330">
    <property type="entry name" value="HEMOLYSIN_CALCIUM"/>
    <property type="match status" value="1"/>
</dbReference>
<dbReference type="Gene3D" id="2.150.10.10">
    <property type="entry name" value="Serralysin-like metalloprotease, C-terminal"/>
    <property type="match status" value="2"/>
</dbReference>
<feature type="domain" description="GH16" evidence="6">
    <location>
        <begin position="212"/>
        <end position="461"/>
    </location>
</feature>
<dbReference type="PANTHER" id="PTHR10963:SF55">
    <property type="entry name" value="GLYCOSIDE HYDROLASE FAMILY 16 PROTEIN"/>
    <property type="match status" value="1"/>
</dbReference>
<sequence length="705" mass="74514">MSTILNAKGKSLFYSASSVNHHTASAGTPELHGSATHDSLWGDSALQVSLYGGAGDDIYHLYSGRNRAFESADQGTDTVKTWMSYQLSAEIENLTVTGSGRYAFGNETDNIITGGAGRQTLDGRGGDDVLKGNGGADIFAVTQGNGSDLIVDFSADDVLRLTGYDIFSFDALMARSSQSGTDLHFDLGGGEILVLADTTAGDLDAGQFQLGLDLAGLVPTFEDGFDSLDLWNGQNGTWDTNYWWGAPNGSTLPNNNELQWYIDHDYAPTAGVNPFSIEDGVLTITAAEAAPAIQPQIDGFEYTSGMLTSYETFAQTYGYFEIRADMPEAQGLWPTFWLLPADGGWPPELDVIELRGQNPHDLILTAHSEATGDHTIDGRVAHVADVGGFHDYGVLWGPEEIVWYYDGTEVGRTATPDDMHEDMYLIVNLAVGGIAGQPDAGQAILSDMKVDYIRAYSLDDVMRPDGPGTPGNDTIVGTAEADRLFGGAGDDLIEGKGGDDRLFGQDGNDVLRGNGGTDTIDGGNGNDTVEYHPTSANLRIDLAEGTARAGSHTETLVSIENAVSSYGKDTLAGDAGDNVLRSGHGRDRLIGHEGDDTLSGGSGGDIFIFRKLNQDGGDGHDRITDFHKASDKLAFRDLIDSDQDGDIDLDDLLGSVASVSDAGAGGDVVVAFGNGASLTFAGLGNGQMDSITDLVRDADSQIFVS</sequence>
<dbReference type="InterPro" id="IPR018247">
    <property type="entry name" value="EF_Hand_1_Ca_BS"/>
</dbReference>
<dbReference type="InterPro" id="IPR018511">
    <property type="entry name" value="Hemolysin-typ_Ca-bd_CS"/>
</dbReference>
<evidence type="ECO:0000256" key="1">
    <source>
        <dbReference type="ARBA" id="ARBA00001913"/>
    </source>
</evidence>
<keyword evidence="4" id="KW-0964">Secreted</keyword>
<dbReference type="InterPro" id="IPR013858">
    <property type="entry name" value="Peptidase_M10B_C"/>
</dbReference>
<dbReference type="InterPro" id="IPR001343">
    <property type="entry name" value="Hemolysn_Ca-bd"/>
</dbReference>
<dbReference type="GO" id="GO:0004553">
    <property type="term" value="F:hydrolase activity, hydrolyzing O-glycosyl compounds"/>
    <property type="evidence" value="ECO:0007669"/>
    <property type="project" value="InterPro"/>
</dbReference>
<gene>
    <name evidence="7" type="ORF">HBA54_08425</name>
</gene>
<evidence type="ECO:0000256" key="2">
    <source>
        <dbReference type="ARBA" id="ARBA00004613"/>
    </source>
</evidence>
<dbReference type="Pfam" id="PF00353">
    <property type="entry name" value="HemolysinCabind"/>
    <property type="match status" value="4"/>
</dbReference>